<gene>
    <name evidence="2" type="ORF">QWY81_00330</name>
</gene>
<dbReference type="InterPro" id="IPR000182">
    <property type="entry name" value="GNAT_dom"/>
</dbReference>
<comment type="caution">
    <text evidence="2">The sequence shown here is derived from an EMBL/GenBank/DDBJ whole genome shotgun (WGS) entry which is preliminary data.</text>
</comment>
<proteinExistence type="predicted"/>
<dbReference type="InterPro" id="IPR016181">
    <property type="entry name" value="Acyl_CoA_acyltransferase"/>
</dbReference>
<evidence type="ECO:0000259" key="1">
    <source>
        <dbReference type="PROSITE" id="PS51186"/>
    </source>
</evidence>
<feature type="domain" description="N-acetyltransferase" evidence="1">
    <location>
        <begin position="23"/>
        <end position="179"/>
    </location>
</feature>
<protein>
    <submittedName>
        <fullName evidence="2">GNAT family protein</fullName>
        <ecNumber evidence="2">2.-.-.-</ecNumber>
    </submittedName>
</protein>
<organism evidence="2 3">
    <name type="scientific">Polaribacter sejongensis</name>
    <dbReference type="NCBI Taxonomy" id="985043"/>
    <lineage>
        <taxon>Bacteria</taxon>
        <taxon>Pseudomonadati</taxon>
        <taxon>Bacteroidota</taxon>
        <taxon>Flavobacteriia</taxon>
        <taxon>Flavobacteriales</taxon>
        <taxon>Flavobacteriaceae</taxon>
    </lineage>
</organism>
<dbReference type="CDD" id="cd04301">
    <property type="entry name" value="NAT_SF"/>
    <property type="match status" value="1"/>
</dbReference>
<dbReference type="Proteomes" id="UP001228636">
    <property type="component" value="Unassembled WGS sequence"/>
</dbReference>
<dbReference type="RefSeq" id="WP_261972941.1">
    <property type="nucleotide sequence ID" value="NZ_CP103460.1"/>
</dbReference>
<keyword evidence="2" id="KW-0808">Transferase</keyword>
<dbReference type="AlphaFoldDB" id="A0AAJ1VDZ6"/>
<dbReference type="SUPFAM" id="SSF55729">
    <property type="entry name" value="Acyl-CoA N-acyltransferases (Nat)"/>
    <property type="match status" value="1"/>
</dbReference>
<dbReference type="Pfam" id="PF13302">
    <property type="entry name" value="Acetyltransf_3"/>
    <property type="match status" value="1"/>
</dbReference>
<accession>A0AAJ1VDZ6</accession>
<dbReference type="EC" id="2.-.-.-" evidence="2"/>
<dbReference type="GO" id="GO:0016747">
    <property type="term" value="F:acyltransferase activity, transferring groups other than amino-acyl groups"/>
    <property type="evidence" value="ECO:0007669"/>
    <property type="project" value="InterPro"/>
</dbReference>
<dbReference type="PROSITE" id="PS51186">
    <property type="entry name" value="GNAT"/>
    <property type="match status" value="1"/>
</dbReference>
<dbReference type="EMBL" id="JAUFQH010000002">
    <property type="protein sequence ID" value="MDN3617893.1"/>
    <property type="molecule type" value="Genomic_DNA"/>
</dbReference>
<name>A0AAJ1VDZ6_9FLAO</name>
<dbReference type="Gene3D" id="3.40.630.30">
    <property type="match status" value="1"/>
</dbReference>
<evidence type="ECO:0000313" key="3">
    <source>
        <dbReference type="Proteomes" id="UP001228636"/>
    </source>
</evidence>
<reference evidence="2 3" key="1">
    <citation type="journal article" date="2014" name="Int. J. Syst. Evol. Microbiol.">
        <title>Complete genome sequence of Corynebacterium casei LMG S-19264T (=DSM 44701T), isolated from a smear-ripened cheese.</title>
        <authorList>
            <consortium name="US DOE Joint Genome Institute (JGI-PGF)"/>
            <person name="Walter F."/>
            <person name="Albersmeier A."/>
            <person name="Kalinowski J."/>
            <person name="Ruckert C."/>
        </authorList>
    </citation>
    <scope>NUCLEOTIDE SEQUENCE [LARGE SCALE GENOMIC DNA]</scope>
    <source>
        <strain evidence="2 3">CECT 8670</strain>
    </source>
</reference>
<dbReference type="PANTHER" id="PTHR43415">
    <property type="entry name" value="SPERMIDINE N(1)-ACETYLTRANSFERASE"/>
    <property type="match status" value="1"/>
</dbReference>
<dbReference type="PANTHER" id="PTHR43415:SF3">
    <property type="entry name" value="GNAT-FAMILY ACETYLTRANSFERASE"/>
    <property type="match status" value="1"/>
</dbReference>
<evidence type="ECO:0000313" key="2">
    <source>
        <dbReference type="EMBL" id="MDN3617893.1"/>
    </source>
</evidence>
<sequence length="188" mass="22107">MPVEFSNKKTNFRKNMTLNGKKITLRALEPEDLDFLYQIENNESFWEISHTQTPFSKFILRQYLENAHLDIYEAKQLRLLIEETATRRQLGMIDLFDYNPMHKRAGIGVLIHPEFQKQGFASEALSILIQYAFSTLNMHQLYANITTDNSKSISLFKKHNFNKVGIKKDWILSEGKFKDEVLFQLIKD</sequence>